<dbReference type="AlphaFoldDB" id="A0A0F9GEQ8"/>
<sequence>MIDAYIKRLSKQSKVTAVYWASPVSDGAVNRFDDPKEIEVFWKGASSTDNDKTGREINSMDRVYVSEDLDQGGMLWQGALCDLTTAEKADPRTISNSYEIQLFWKTPSLSVVGQYQRKVILGGKVI</sequence>
<dbReference type="EMBL" id="LAZR01020398">
    <property type="protein sequence ID" value="KKL89031.1"/>
    <property type="molecule type" value="Genomic_DNA"/>
</dbReference>
<organism evidence="1">
    <name type="scientific">marine sediment metagenome</name>
    <dbReference type="NCBI Taxonomy" id="412755"/>
    <lineage>
        <taxon>unclassified sequences</taxon>
        <taxon>metagenomes</taxon>
        <taxon>ecological metagenomes</taxon>
    </lineage>
</organism>
<proteinExistence type="predicted"/>
<reference evidence="1" key="1">
    <citation type="journal article" date="2015" name="Nature">
        <title>Complex archaea that bridge the gap between prokaryotes and eukaryotes.</title>
        <authorList>
            <person name="Spang A."/>
            <person name="Saw J.H."/>
            <person name="Jorgensen S.L."/>
            <person name="Zaremba-Niedzwiedzka K."/>
            <person name="Martijn J."/>
            <person name="Lind A.E."/>
            <person name="van Eijk R."/>
            <person name="Schleper C."/>
            <person name="Guy L."/>
            <person name="Ettema T.J."/>
        </authorList>
    </citation>
    <scope>NUCLEOTIDE SEQUENCE</scope>
</reference>
<protein>
    <submittedName>
        <fullName evidence="1">Uncharacterized protein</fullName>
    </submittedName>
</protein>
<gene>
    <name evidence="1" type="ORF">LCGC14_1918790</name>
</gene>
<name>A0A0F9GEQ8_9ZZZZ</name>
<comment type="caution">
    <text evidence="1">The sequence shown here is derived from an EMBL/GenBank/DDBJ whole genome shotgun (WGS) entry which is preliminary data.</text>
</comment>
<accession>A0A0F9GEQ8</accession>
<evidence type="ECO:0000313" key="1">
    <source>
        <dbReference type="EMBL" id="KKL89031.1"/>
    </source>
</evidence>